<keyword evidence="2" id="KW-1185">Reference proteome</keyword>
<dbReference type="Proteomes" id="UP001162164">
    <property type="component" value="Unassembled WGS sequence"/>
</dbReference>
<protein>
    <submittedName>
        <fullName evidence="1">Uncharacterized protein</fullName>
    </submittedName>
</protein>
<name>A0ABQ9J4V8_9CUCU</name>
<evidence type="ECO:0000313" key="1">
    <source>
        <dbReference type="EMBL" id="KAJ8972557.1"/>
    </source>
</evidence>
<gene>
    <name evidence="1" type="ORF">NQ317_019323</name>
</gene>
<sequence>MWDIKLKVKCFFFGSRHSIHFLKQCPDRISSSKVALIIGISGACR</sequence>
<evidence type="ECO:0000313" key="2">
    <source>
        <dbReference type="Proteomes" id="UP001162164"/>
    </source>
</evidence>
<dbReference type="EMBL" id="JAPWTJ010001323">
    <property type="protein sequence ID" value="KAJ8972557.1"/>
    <property type="molecule type" value="Genomic_DNA"/>
</dbReference>
<organism evidence="1 2">
    <name type="scientific">Molorchus minor</name>
    <dbReference type="NCBI Taxonomy" id="1323400"/>
    <lineage>
        <taxon>Eukaryota</taxon>
        <taxon>Metazoa</taxon>
        <taxon>Ecdysozoa</taxon>
        <taxon>Arthropoda</taxon>
        <taxon>Hexapoda</taxon>
        <taxon>Insecta</taxon>
        <taxon>Pterygota</taxon>
        <taxon>Neoptera</taxon>
        <taxon>Endopterygota</taxon>
        <taxon>Coleoptera</taxon>
        <taxon>Polyphaga</taxon>
        <taxon>Cucujiformia</taxon>
        <taxon>Chrysomeloidea</taxon>
        <taxon>Cerambycidae</taxon>
        <taxon>Lamiinae</taxon>
        <taxon>Monochamini</taxon>
        <taxon>Molorchus</taxon>
    </lineage>
</organism>
<accession>A0ABQ9J4V8</accession>
<reference evidence="1" key="1">
    <citation type="journal article" date="2023" name="Insect Mol. Biol.">
        <title>Genome sequencing provides insights into the evolution of gene families encoding plant cell wall-degrading enzymes in longhorned beetles.</title>
        <authorList>
            <person name="Shin N.R."/>
            <person name="Okamura Y."/>
            <person name="Kirsch R."/>
            <person name="Pauchet Y."/>
        </authorList>
    </citation>
    <scope>NUCLEOTIDE SEQUENCE</scope>
    <source>
        <strain evidence="1">MMC_N1</strain>
    </source>
</reference>
<proteinExistence type="predicted"/>
<comment type="caution">
    <text evidence="1">The sequence shown here is derived from an EMBL/GenBank/DDBJ whole genome shotgun (WGS) entry which is preliminary data.</text>
</comment>